<dbReference type="OrthoDB" id="9807274at2"/>
<feature type="transmembrane region" description="Helical" evidence="7">
    <location>
        <begin position="226"/>
        <end position="242"/>
    </location>
</feature>
<feature type="transmembrane region" description="Helical" evidence="7">
    <location>
        <begin position="262"/>
        <end position="280"/>
    </location>
</feature>
<comment type="subcellular location">
    <subcellularLocation>
        <location evidence="1">Cell membrane</location>
        <topology evidence="1">Multi-pass membrane protein</topology>
    </subcellularLocation>
</comment>
<organism evidence="9 10">
    <name type="scientific">Ensifer adhaerens</name>
    <name type="common">Sinorhizobium morelense</name>
    <dbReference type="NCBI Taxonomy" id="106592"/>
    <lineage>
        <taxon>Bacteria</taxon>
        <taxon>Pseudomonadati</taxon>
        <taxon>Pseudomonadota</taxon>
        <taxon>Alphaproteobacteria</taxon>
        <taxon>Hyphomicrobiales</taxon>
        <taxon>Rhizobiaceae</taxon>
        <taxon>Sinorhizobium/Ensifer group</taxon>
        <taxon>Ensifer</taxon>
    </lineage>
</organism>
<accession>A0A0L8BUL4</accession>
<dbReference type="InterPro" id="IPR020846">
    <property type="entry name" value="MFS_dom"/>
</dbReference>
<dbReference type="EMBL" id="LGAP01000008">
    <property type="protein sequence ID" value="KOF18189.1"/>
    <property type="molecule type" value="Genomic_DNA"/>
</dbReference>
<feature type="transmembrane region" description="Helical" evidence="7">
    <location>
        <begin position="46"/>
        <end position="64"/>
    </location>
</feature>
<evidence type="ECO:0000313" key="10">
    <source>
        <dbReference type="Proteomes" id="UP000037425"/>
    </source>
</evidence>
<dbReference type="InterPro" id="IPR011701">
    <property type="entry name" value="MFS"/>
</dbReference>
<feature type="transmembrane region" description="Helical" evidence="7">
    <location>
        <begin position="100"/>
        <end position="121"/>
    </location>
</feature>
<feature type="transmembrane region" description="Helical" evidence="7">
    <location>
        <begin position="159"/>
        <end position="183"/>
    </location>
</feature>
<evidence type="ECO:0000256" key="1">
    <source>
        <dbReference type="ARBA" id="ARBA00004651"/>
    </source>
</evidence>
<dbReference type="RefSeq" id="WP_053249637.1">
    <property type="nucleotide sequence ID" value="NZ_LGAP01000008.1"/>
</dbReference>
<evidence type="ECO:0000256" key="2">
    <source>
        <dbReference type="ARBA" id="ARBA00022448"/>
    </source>
</evidence>
<feature type="transmembrane region" description="Helical" evidence="7">
    <location>
        <begin position="465"/>
        <end position="487"/>
    </location>
</feature>
<evidence type="ECO:0000256" key="3">
    <source>
        <dbReference type="ARBA" id="ARBA00022475"/>
    </source>
</evidence>
<keyword evidence="4 7" id="KW-0812">Transmembrane</keyword>
<evidence type="ECO:0000259" key="8">
    <source>
        <dbReference type="PROSITE" id="PS50850"/>
    </source>
</evidence>
<name>A0A0L8BUL4_ENSAD</name>
<dbReference type="PRINTS" id="PR01036">
    <property type="entry name" value="TCRTETB"/>
</dbReference>
<dbReference type="Gene3D" id="1.20.1720.10">
    <property type="entry name" value="Multidrug resistance protein D"/>
    <property type="match status" value="1"/>
</dbReference>
<comment type="caution">
    <text evidence="9">The sequence shown here is derived from an EMBL/GenBank/DDBJ whole genome shotgun (WGS) entry which is preliminary data.</text>
</comment>
<dbReference type="Pfam" id="PF07690">
    <property type="entry name" value="MFS_1"/>
    <property type="match status" value="1"/>
</dbReference>
<dbReference type="InterPro" id="IPR036259">
    <property type="entry name" value="MFS_trans_sf"/>
</dbReference>
<protein>
    <submittedName>
        <fullName evidence="9">MFS transporter</fullName>
    </submittedName>
</protein>
<evidence type="ECO:0000256" key="4">
    <source>
        <dbReference type="ARBA" id="ARBA00022692"/>
    </source>
</evidence>
<evidence type="ECO:0000313" key="9">
    <source>
        <dbReference type="EMBL" id="KOF18189.1"/>
    </source>
</evidence>
<dbReference type="PROSITE" id="PS50850">
    <property type="entry name" value="MFS"/>
    <property type="match status" value="1"/>
</dbReference>
<feature type="transmembrane region" description="Helical" evidence="7">
    <location>
        <begin position="352"/>
        <end position="378"/>
    </location>
</feature>
<keyword evidence="2" id="KW-0813">Transport</keyword>
<evidence type="ECO:0000256" key="5">
    <source>
        <dbReference type="ARBA" id="ARBA00022989"/>
    </source>
</evidence>
<feature type="domain" description="Major facilitator superfamily (MFS) profile" evidence="8">
    <location>
        <begin position="9"/>
        <end position="441"/>
    </location>
</feature>
<feature type="transmembrane region" description="Helical" evidence="7">
    <location>
        <begin position="328"/>
        <end position="346"/>
    </location>
</feature>
<feature type="transmembrane region" description="Helical" evidence="7">
    <location>
        <begin position="195"/>
        <end position="214"/>
    </location>
</feature>
<evidence type="ECO:0000256" key="7">
    <source>
        <dbReference type="SAM" id="Phobius"/>
    </source>
</evidence>
<keyword evidence="6 7" id="KW-0472">Membrane</keyword>
<feature type="transmembrane region" description="Helical" evidence="7">
    <location>
        <begin position="7"/>
        <end position="31"/>
    </location>
</feature>
<feature type="transmembrane region" description="Helical" evidence="7">
    <location>
        <begin position="133"/>
        <end position="153"/>
    </location>
</feature>
<dbReference type="AlphaFoldDB" id="A0A0L8BUL4"/>
<dbReference type="PANTHER" id="PTHR42718:SF47">
    <property type="entry name" value="METHYL VIOLOGEN RESISTANCE PROTEIN SMVA"/>
    <property type="match status" value="1"/>
</dbReference>
<dbReference type="PATRIC" id="fig|106592.7.peg.7312"/>
<dbReference type="Gene3D" id="1.20.1250.20">
    <property type="entry name" value="MFS general substrate transporter like domains"/>
    <property type="match status" value="1"/>
</dbReference>
<proteinExistence type="predicted"/>
<keyword evidence="5 7" id="KW-1133">Transmembrane helix</keyword>
<gene>
    <name evidence="9" type="ORF">AC244_15145</name>
</gene>
<dbReference type="GO" id="GO:0005886">
    <property type="term" value="C:plasma membrane"/>
    <property type="evidence" value="ECO:0007669"/>
    <property type="project" value="UniProtKB-SubCell"/>
</dbReference>
<reference evidence="10" key="1">
    <citation type="submission" date="2015-07" db="EMBL/GenBank/DDBJ databases">
        <title>Whole genome sequence of an Ensifer adhaerens strain isolated from a cave pool in the Wind Cave National Park.</title>
        <authorList>
            <person name="Eng W.W.H."/>
            <person name="Gan H.M."/>
            <person name="Barton H.A."/>
            <person name="Savka M.A."/>
        </authorList>
    </citation>
    <scope>NUCLEOTIDE SEQUENCE [LARGE SCALE GENOMIC DNA]</scope>
    <source>
        <strain evidence="10">SD006</strain>
    </source>
</reference>
<dbReference type="GO" id="GO:0022857">
    <property type="term" value="F:transmembrane transporter activity"/>
    <property type="evidence" value="ECO:0007669"/>
    <property type="project" value="InterPro"/>
</dbReference>
<dbReference type="PANTHER" id="PTHR42718">
    <property type="entry name" value="MAJOR FACILITATOR SUPERFAMILY MULTIDRUG TRANSPORTER MFSC"/>
    <property type="match status" value="1"/>
</dbReference>
<feature type="transmembrane region" description="Helical" evidence="7">
    <location>
        <begin position="399"/>
        <end position="422"/>
    </location>
</feature>
<keyword evidence="3" id="KW-1003">Cell membrane</keyword>
<evidence type="ECO:0000256" key="6">
    <source>
        <dbReference type="ARBA" id="ARBA00023136"/>
    </source>
</evidence>
<feature type="transmembrane region" description="Helical" evidence="7">
    <location>
        <begin position="300"/>
        <end position="321"/>
    </location>
</feature>
<dbReference type="SUPFAM" id="SSF103473">
    <property type="entry name" value="MFS general substrate transporter"/>
    <property type="match status" value="1"/>
</dbReference>
<dbReference type="CDD" id="cd17321">
    <property type="entry name" value="MFS_MMR_MDR_like"/>
    <property type="match status" value="1"/>
</dbReference>
<feature type="transmembrane region" description="Helical" evidence="7">
    <location>
        <begin position="76"/>
        <end position="94"/>
    </location>
</feature>
<dbReference type="Proteomes" id="UP000037425">
    <property type="component" value="Unassembled WGS sequence"/>
</dbReference>
<sequence length="502" mass="51689">MSPHNRWLILAIVSSALLLIVVDMTVLYTALPRLTHDLGASASEKLWIVNAYALVVAGLLPGLGTLGDRLGHKRPFIAGLAVFGLASLLAAYAPNPPILIAGRVLLAVGAALMMPATLSIIRLTFTDERERALAIGIWAAIASGGAAIGPVLGGFLLEYFWWGSVFLINVPIVAVALLLGVVVLPNSKGNKDHPWDPLGSFQIMVGLVGLAYAIKEMSKREPSAEAGLIAAAIGAAALVLFVRRQRRSQHPMIDFGLFRNAAFSSGVAAALVASAALVGVELVLSQRLQLVTGYSPLEAGIFILPIPLAAFVAGPLTGMVLPRFGAEMVLHTGLLTAAAGLGAFLAVHDAGILGQIVSLVVLGLGIGASMTAASSAIMSNAPPQRAGMAASIEEVSFELGGAIGIAVLGSVMSAVYTAFVILPEGAGISAVARDSLDEALILAATLSPDAAEGLVTLAKSAFEKAFVAVVLLATGLLFTTGAGIWWCTRGKPRQPAASYRAH</sequence>